<evidence type="ECO:0000259" key="3">
    <source>
        <dbReference type="PROSITE" id="PS50157"/>
    </source>
</evidence>
<keyword evidence="1" id="KW-0862">Zinc</keyword>
<dbReference type="SUPFAM" id="SSF82199">
    <property type="entry name" value="SET domain"/>
    <property type="match status" value="1"/>
</dbReference>
<dbReference type="PROSITE" id="PS50157">
    <property type="entry name" value="ZINC_FINGER_C2H2_2"/>
    <property type="match status" value="1"/>
</dbReference>
<feature type="domain" description="C2H2-type" evidence="3">
    <location>
        <begin position="278"/>
        <end position="305"/>
    </location>
</feature>
<dbReference type="Pfam" id="PF00856">
    <property type="entry name" value="SET"/>
    <property type="match status" value="1"/>
</dbReference>
<reference evidence="5" key="3">
    <citation type="submission" date="2023-05" db="EMBL/GenBank/DDBJ databases">
        <authorList>
            <person name="Smith C.H."/>
        </authorList>
    </citation>
    <scope>NUCLEOTIDE SEQUENCE</scope>
    <source>
        <strain evidence="5">CHS0354</strain>
        <tissue evidence="5">Mantle</tissue>
    </source>
</reference>
<feature type="domain" description="SET" evidence="4">
    <location>
        <begin position="1"/>
        <end position="106"/>
    </location>
</feature>
<dbReference type="GO" id="GO:0008270">
    <property type="term" value="F:zinc ion binding"/>
    <property type="evidence" value="ECO:0007669"/>
    <property type="project" value="UniProtKB-KW"/>
</dbReference>
<reference evidence="5" key="2">
    <citation type="journal article" date="2021" name="Genome Biol. Evol.">
        <title>Developing a high-quality reference genome for a parasitic bivalve with doubly uniparental inheritance (Bivalvia: Unionida).</title>
        <authorList>
            <person name="Smith C.H."/>
        </authorList>
    </citation>
    <scope>NUCLEOTIDE SEQUENCE</scope>
    <source>
        <strain evidence="5">CHS0354</strain>
        <tissue evidence="5">Mantle</tissue>
    </source>
</reference>
<feature type="compositionally biased region" description="Polar residues" evidence="2">
    <location>
        <begin position="620"/>
        <end position="637"/>
    </location>
</feature>
<reference evidence="5" key="1">
    <citation type="journal article" date="2021" name="Genome Biol. Evol.">
        <title>A High-Quality Reference Genome for a Parasitic Bivalve with Doubly Uniparental Inheritance (Bivalvia: Unionida).</title>
        <authorList>
            <person name="Smith C.H."/>
        </authorList>
    </citation>
    <scope>NUCLEOTIDE SEQUENCE</scope>
    <source>
        <strain evidence="5">CHS0354</strain>
    </source>
</reference>
<feature type="region of interest" description="Disordered" evidence="2">
    <location>
        <begin position="617"/>
        <end position="637"/>
    </location>
</feature>
<dbReference type="InterPro" id="IPR001214">
    <property type="entry name" value="SET_dom"/>
</dbReference>
<dbReference type="PANTHER" id="PTHR33480:SF1">
    <property type="entry name" value="TYR RECOMBINASE DOMAIN-CONTAINING PROTEIN"/>
    <property type="match status" value="1"/>
</dbReference>
<dbReference type="PROSITE" id="PS50280">
    <property type="entry name" value="SET"/>
    <property type="match status" value="1"/>
</dbReference>
<dbReference type="InterPro" id="IPR036236">
    <property type="entry name" value="Znf_C2H2_sf"/>
</dbReference>
<dbReference type="SUPFAM" id="SSF57667">
    <property type="entry name" value="beta-beta-alpha zinc fingers"/>
    <property type="match status" value="1"/>
</dbReference>
<dbReference type="EMBL" id="JAEAOA010002175">
    <property type="protein sequence ID" value="KAK3577105.1"/>
    <property type="molecule type" value="Genomic_DNA"/>
</dbReference>
<name>A0AAE0RPU7_9BIVA</name>
<keyword evidence="6" id="KW-1185">Reference proteome</keyword>
<dbReference type="PANTHER" id="PTHR33480">
    <property type="entry name" value="SET DOMAIN-CONTAINING PROTEIN-RELATED"/>
    <property type="match status" value="1"/>
</dbReference>
<evidence type="ECO:0000259" key="4">
    <source>
        <dbReference type="PROSITE" id="PS50280"/>
    </source>
</evidence>
<feature type="compositionally biased region" description="Polar residues" evidence="2">
    <location>
        <begin position="223"/>
        <end position="239"/>
    </location>
</feature>
<evidence type="ECO:0008006" key="7">
    <source>
        <dbReference type="Google" id="ProtNLM"/>
    </source>
</evidence>
<feature type="region of interest" description="Disordered" evidence="2">
    <location>
        <begin position="218"/>
        <end position="239"/>
    </location>
</feature>
<accession>A0AAE0RPU7</accession>
<dbReference type="PROSITE" id="PS00028">
    <property type="entry name" value="ZINC_FINGER_C2H2_1"/>
    <property type="match status" value="1"/>
</dbReference>
<dbReference type="InterPro" id="IPR046341">
    <property type="entry name" value="SET_dom_sf"/>
</dbReference>
<proteinExistence type="predicted"/>
<dbReference type="Proteomes" id="UP001195483">
    <property type="component" value="Unassembled WGS sequence"/>
</dbReference>
<dbReference type="Gene3D" id="2.170.270.10">
    <property type="entry name" value="SET domain"/>
    <property type="match status" value="1"/>
</dbReference>
<evidence type="ECO:0000256" key="2">
    <source>
        <dbReference type="SAM" id="MobiDB-lite"/>
    </source>
</evidence>
<gene>
    <name evidence="5" type="ORF">CHS0354_037137</name>
</gene>
<keyword evidence="1" id="KW-0479">Metal-binding</keyword>
<evidence type="ECO:0000313" key="6">
    <source>
        <dbReference type="Proteomes" id="UP001195483"/>
    </source>
</evidence>
<dbReference type="AlphaFoldDB" id="A0AAE0RPU7"/>
<comment type="caution">
    <text evidence="5">The sequence shown here is derived from an EMBL/GenBank/DDBJ whole genome shotgun (WGS) entry which is preliminary data.</text>
</comment>
<sequence length="753" mass="85508">MEKGDFLLEYFGERISFQEAEEREGKYVKDGMKMFYIFSYRFDGKQECIDATCMQGRLCHYVNDAFPEPPNCVMKLKKFQNQKKPRLCLFAQRDIKKGEELVYDYGDETRNLWWRKKKNQGKNNEMLSSIVSDDDPFDLDKTYIPDASSADCLDMSDEISISPHWFSNSKMTSDIANKTYTTSSPENMDITASLDTNQAGMTNTVTISAVSYTPTNEVDHLSDTSNIPPSVTDSSPINNTTSTLPCEETTISTGIVNQADTSSAPLSDIANMTKEADFHCVQCDRRFKTKRDFSNHVKSHKKEDKEDSSIKYGLKENIYYLLITSAEILKGEALQGKQGEVKATELDYFVSVLKLNQRTVFGDARYMITQSRQERLRLPASKVHNGSDKKNTEGKFDFIGKHDFVELRNAVSSRLTLFNARRGGEPSRLKVNHWCKRNQWITESQMKNLDYLSPVERKVFCDIEVTFQQGKGTRLVSCLIPGDCRKAMDILCDRNIRMDAGILATNEFIFPNTESSPNHVIGWDCIDYMCKKAGIENSNINATNNRARLSTMYAALDVRPEDRTYFYQHMGHTKEVNENVYQRPLPVMTIAKVGLHLQSFDHVANSAASDTLRNEIDPLSETSSTPPSDTNSCPRNSAASALSCEEATICTGIANQGASADTDSAPLSDINMTNQEDQRFHWDAPTTKILKDYFFHWINMPYGCSLPGKTAVEQWILENKIQAPYNKVRTKIMNMKRLQQEKTRQQLQKIGLP</sequence>
<organism evidence="5 6">
    <name type="scientific">Potamilus streckersoni</name>
    <dbReference type="NCBI Taxonomy" id="2493646"/>
    <lineage>
        <taxon>Eukaryota</taxon>
        <taxon>Metazoa</taxon>
        <taxon>Spiralia</taxon>
        <taxon>Lophotrochozoa</taxon>
        <taxon>Mollusca</taxon>
        <taxon>Bivalvia</taxon>
        <taxon>Autobranchia</taxon>
        <taxon>Heteroconchia</taxon>
        <taxon>Palaeoheterodonta</taxon>
        <taxon>Unionida</taxon>
        <taxon>Unionoidea</taxon>
        <taxon>Unionidae</taxon>
        <taxon>Ambleminae</taxon>
        <taxon>Lampsilini</taxon>
        <taxon>Potamilus</taxon>
    </lineage>
</organism>
<keyword evidence="1" id="KW-0863">Zinc-finger</keyword>
<protein>
    <recommendedName>
        <fullName evidence="7">SET domain-containing protein</fullName>
    </recommendedName>
</protein>
<dbReference type="InterPro" id="IPR013087">
    <property type="entry name" value="Znf_C2H2_type"/>
</dbReference>
<evidence type="ECO:0000313" key="5">
    <source>
        <dbReference type="EMBL" id="KAK3577105.1"/>
    </source>
</evidence>
<evidence type="ECO:0000256" key="1">
    <source>
        <dbReference type="PROSITE-ProRule" id="PRU00042"/>
    </source>
</evidence>